<gene>
    <name evidence="1" type="ORF">GCM10007207_19550</name>
</gene>
<protein>
    <submittedName>
        <fullName evidence="1">Tail protein</fullName>
    </submittedName>
</protein>
<dbReference type="InterPro" id="IPR018755">
    <property type="entry name" value="Phage_Mu_Gp48"/>
</dbReference>
<comment type="caution">
    <text evidence="1">The sequence shown here is derived from an EMBL/GenBank/DDBJ whole genome shotgun (WGS) entry which is preliminary data.</text>
</comment>
<dbReference type="EMBL" id="BMCH01000005">
    <property type="protein sequence ID" value="GGC34112.1"/>
    <property type="molecule type" value="Genomic_DNA"/>
</dbReference>
<name>A0ABQ1M5R2_9PROT</name>
<accession>A0ABQ1M5R2</accession>
<dbReference type="Proteomes" id="UP000637769">
    <property type="component" value="Unassembled WGS sequence"/>
</dbReference>
<dbReference type="Pfam" id="PF10076">
    <property type="entry name" value="Phage_Mu_Gp48"/>
    <property type="match status" value="1"/>
</dbReference>
<dbReference type="RefSeq" id="WP_188426604.1">
    <property type="nucleotide sequence ID" value="NZ_BMCH01000005.1"/>
</dbReference>
<reference evidence="2" key="1">
    <citation type="journal article" date="2019" name="Int. J. Syst. Evol. Microbiol.">
        <title>The Global Catalogue of Microorganisms (GCM) 10K type strain sequencing project: providing services to taxonomists for standard genome sequencing and annotation.</title>
        <authorList>
            <consortium name="The Broad Institute Genomics Platform"/>
            <consortium name="The Broad Institute Genome Sequencing Center for Infectious Disease"/>
            <person name="Wu L."/>
            <person name="Ma J."/>
        </authorList>
    </citation>
    <scope>NUCLEOTIDE SEQUENCE [LARGE SCALE GENOMIC DNA]</scope>
    <source>
        <strain evidence="2">CCM 7132</strain>
    </source>
</reference>
<evidence type="ECO:0000313" key="1">
    <source>
        <dbReference type="EMBL" id="GGC34112.1"/>
    </source>
</evidence>
<keyword evidence="2" id="KW-1185">Reference proteome</keyword>
<organism evidence="1 2">
    <name type="scientific">Asaia siamensis</name>
    <dbReference type="NCBI Taxonomy" id="110479"/>
    <lineage>
        <taxon>Bacteria</taxon>
        <taxon>Pseudomonadati</taxon>
        <taxon>Pseudomonadota</taxon>
        <taxon>Alphaproteobacteria</taxon>
        <taxon>Acetobacterales</taxon>
        <taxon>Acetobacteraceae</taxon>
        <taxon>Asaia</taxon>
    </lineage>
</organism>
<sequence>MFSADDFRKAILQLMPQGPAWPRSPDSLTSLLAAAWASGFARNAARAENLLIDAFPSSTTELLPEWEASLGLPDPCAGEGATLGQRRSQVVARLSDNGGSSIAYFTAFAAALGYAITVTEYAPSRSGIMRSGQALLNEDWAYCWLVTGPGVTEILARAGLFASGEALMTWSNGPLKCEIEARNPTHLILRFAQFLDGPTAA</sequence>
<evidence type="ECO:0000313" key="2">
    <source>
        <dbReference type="Proteomes" id="UP000637769"/>
    </source>
</evidence>
<proteinExistence type="predicted"/>